<dbReference type="SUPFAM" id="SSF52540">
    <property type="entry name" value="P-loop containing nucleoside triphosphate hydrolases"/>
    <property type="match status" value="2"/>
</dbReference>
<dbReference type="AlphaFoldDB" id="A0A3G6IZS5"/>
<dbReference type="Pfam" id="PF00176">
    <property type="entry name" value="SNF2-rel_dom"/>
    <property type="match status" value="1"/>
</dbReference>
<dbReference type="OrthoDB" id="9760715at2"/>
<keyword evidence="4" id="KW-0347">Helicase</keyword>
<proteinExistence type="predicted"/>
<evidence type="ECO:0000313" key="5">
    <source>
        <dbReference type="Proteomes" id="UP000271587"/>
    </source>
</evidence>
<evidence type="ECO:0000313" key="4">
    <source>
        <dbReference type="EMBL" id="AZA11202.1"/>
    </source>
</evidence>
<dbReference type="RefSeq" id="WP_123933647.1">
    <property type="nucleotide sequence ID" value="NZ_CP033897.1"/>
</dbReference>
<evidence type="ECO:0000259" key="2">
    <source>
        <dbReference type="PROSITE" id="PS51192"/>
    </source>
</evidence>
<keyword evidence="1" id="KW-0378">Hydrolase</keyword>
<dbReference type="PANTHER" id="PTHR10799">
    <property type="entry name" value="SNF2/RAD54 HELICASE FAMILY"/>
    <property type="match status" value="1"/>
</dbReference>
<evidence type="ECO:0000259" key="3">
    <source>
        <dbReference type="PROSITE" id="PS51194"/>
    </source>
</evidence>
<evidence type="ECO:0000256" key="1">
    <source>
        <dbReference type="ARBA" id="ARBA00022801"/>
    </source>
</evidence>
<dbReference type="KEGG" id="cgk:CGERO_04425"/>
<gene>
    <name evidence="4" type="ORF">CGERO_04425</name>
</gene>
<accession>A0A3G6IZS5</accession>
<dbReference type="GO" id="GO:0016787">
    <property type="term" value="F:hydrolase activity"/>
    <property type="evidence" value="ECO:0007669"/>
    <property type="project" value="UniProtKB-KW"/>
</dbReference>
<dbReference type="InterPro" id="IPR038718">
    <property type="entry name" value="SNF2-like_sf"/>
</dbReference>
<name>A0A3G6IZS5_9CORY</name>
<dbReference type="InterPro" id="IPR000330">
    <property type="entry name" value="SNF2_N"/>
</dbReference>
<dbReference type="Proteomes" id="UP000271587">
    <property type="component" value="Chromosome"/>
</dbReference>
<dbReference type="SMART" id="SM00487">
    <property type="entry name" value="DEXDc"/>
    <property type="match status" value="1"/>
</dbReference>
<reference evidence="4 5" key="1">
    <citation type="submission" date="2018-11" db="EMBL/GenBank/DDBJ databases">
        <authorList>
            <person name="Kleinhagauer T."/>
            <person name="Glaeser S.P."/>
            <person name="Spergser J."/>
            <person name="Ruckert C."/>
            <person name="Kaempfer P."/>
            <person name="Busse H.-J."/>
        </authorList>
    </citation>
    <scope>NUCLEOTIDE SEQUENCE [LARGE SCALE GENOMIC DNA]</scope>
    <source>
        <strain evidence="4 5">W8</strain>
    </source>
</reference>
<feature type="domain" description="Helicase ATP-binding" evidence="2">
    <location>
        <begin position="560"/>
        <end position="722"/>
    </location>
</feature>
<dbReference type="SMART" id="SM00490">
    <property type="entry name" value="HELICc"/>
    <property type="match status" value="1"/>
</dbReference>
<keyword evidence="4" id="KW-0547">Nucleotide-binding</keyword>
<dbReference type="Pfam" id="PF00271">
    <property type="entry name" value="Helicase_C"/>
    <property type="match status" value="1"/>
</dbReference>
<dbReference type="InterPro" id="IPR027417">
    <property type="entry name" value="P-loop_NTPase"/>
</dbReference>
<keyword evidence="5" id="KW-1185">Reference proteome</keyword>
<dbReference type="Gene3D" id="3.40.50.300">
    <property type="entry name" value="P-loop containing nucleotide triphosphate hydrolases"/>
    <property type="match status" value="1"/>
</dbReference>
<dbReference type="InterPro" id="IPR022138">
    <property type="entry name" value="DUF3670"/>
</dbReference>
<sequence length="1031" mass="114460">MPEYLLHGLWSNDVGLMLWIEQSEGHKILTRDAVPREAFPPVVWQVLESKRLTHFQPVTLLTPKGRTVNISKLPTLAFYPEQAVGIFELLSTINALSATSVQRQALAPDLQWLIRMYQGLLTFVRAGRVSIRMAFRDQLWWPQWVLSSGLNERGWIAQMLAAAPGVLVRNAGETVAEDIAEVMTHWIANHLLADLAEAPRPHDWHAFSRALLRSEPLQRANPKLLGALGKWRNSVSTANLSLVVLIEEPEEEDGEQRDVNNLLWPVKIMMRSGVEAPQPIVLRQCDRAMVEALRESHNKLLKIAPILDYRRDLPPGVVPVWSEDALGDWDSVLTTEELAHFVRNEVQALSKGGFTIMLPKVWSAKKEHTRIKVEIGGPLISRFGLDQIVEYDWKVSVGSTELTEEQMRSLVRSKSGLLLLDGKWVVADPAQVRQVEAYLEQLEGQSQHRLRKRADEARMRAELAALRDDPRAEALAAEAADLAALADDPESSLTTISDLRELALDEEHEELVEYEGDPWYQQLLGVLDGEAAPAPQRVAIPPTVRAELREYQRRGVDWLHWMANNGVGAVLADDMGLGKTLQVLALEAIERADGQAEPTLVVAPTSVVGNWAAEAARFVPHLRVLVLHGAKRPKGEDLLAAVAAADLVVSSYGVLQRDAEDLAGVHWWRVVLDEAQAIKNAHTKASKAARSLPSTHRLALTGTPIENKLAELHSILDFVNRGVLGTASSFRNNFARAIERYNDEAASARLKRLSAPFILRRLKSDPSIIDDLPEKNEHIIPVQLTPEQAALYEAFVHGVADQLHNAPGLKDIEKKGKVLMAITKIKQICNHPAHFLGDHSPMTHKGRHRSGKVAKLMEILSDAQLDGEKVLIFTQYTAFGHMLVPYVREFFGLDIPFLHGGVSKAGRDRMVKQFQSEQGPPVMVLSLKAGGTGLNLTAANVVVHMDRWWNPAVENQATDRAYRIGQGRDVRVYKLMTTGTLEESINEVINGKIALANAVVGAGEGWLTELEPEQLLELMRLRKGAVDGEGA</sequence>
<dbReference type="GO" id="GO:0004386">
    <property type="term" value="F:helicase activity"/>
    <property type="evidence" value="ECO:0007669"/>
    <property type="project" value="UniProtKB-KW"/>
</dbReference>
<dbReference type="PROSITE" id="PS51192">
    <property type="entry name" value="HELICASE_ATP_BIND_1"/>
    <property type="match status" value="1"/>
</dbReference>
<feature type="domain" description="Helicase C-terminal" evidence="3">
    <location>
        <begin position="855"/>
        <end position="1011"/>
    </location>
</feature>
<dbReference type="PROSITE" id="PS51194">
    <property type="entry name" value="HELICASE_CTER"/>
    <property type="match status" value="1"/>
</dbReference>
<dbReference type="Pfam" id="PF12419">
    <property type="entry name" value="DUF3670"/>
    <property type="match status" value="1"/>
</dbReference>
<dbReference type="CDD" id="cd18793">
    <property type="entry name" value="SF2_C_SNF"/>
    <property type="match status" value="1"/>
</dbReference>
<dbReference type="Gene3D" id="3.40.50.10810">
    <property type="entry name" value="Tandem AAA-ATPase domain"/>
    <property type="match status" value="1"/>
</dbReference>
<dbReference type="CDD" id="cd18012">
    <property type="entry name" value="DEXQc_arch_SWI2_SNF2"/>
    <property type="match status" value="1"/>
</dbReference>
<keyword evidence="4" id="KW-0067">ATP-binding</keyword>
<dbReference type="InterPro" id="IPR014001">
    <property type="entry name" value="Helicase_ATP-bd"/>
</dbReference>
<organism evidence="4 5">
    <name type="scientific">Corynebacterium gerontici</name>
    <dbReference type="NCBI Taxonomy" id="2079234"/>
    <lineage>
        <taxon>Bacteria</taxon>
        <taxon>Bacillati</taxon>
        <taxon>Actinomycetota</taxon>
        <taxon>Actinomycetes</taxon>
        <taxon>Mycobacteriales</taxon>
        <taxon>Corynebacteriaceae</taxon>
        <taxon>Corynebacterium</taxon>
    </lineage>
</organism>
<dbReference type="EMBL" id="CP033897">
    <property type="protein sequence ID" value="AZA11202.1"/>
    <property type="molecule type" value="Genomic_DNA"/>
</dbReference>
<dbReference type="InterPro" id="IPR001650">
    <property type="entry name" value="Helicase_C-like"/>
</dbReference>
<protein>
    <submittedName>
        <fullName evidence="4">ATP-dependent helicase HepA</fullName>
    </submittedName>
</protein>
<dbReference type="GO" id="GO:0005524">
    <property type="term" value="F:ATP binding"/>
    <property type="evidence" value="ECO:0007669"/>
    <property type="project" value="InterPro"/>
</dbReference>
<dbReference type="InterPro" id="IPR049730">
    <property type="entry name" value="SNF2/RAD54-like_C"/>
</dbReference>